<evidence type="ECO:0000313" key="7">
    <source>
        <dbReference type="EMBL" id="QXQ15306.1"/>
    </source>
</evidence>
<sequence>MTADRVQALINALAKLPPYVGPVFRGTNLPADIVEFYVPGILVTEFAFVSTTADPASEFPVSTELEIFSRNGKSISALSVDPAEQEVLFPAYTTFEILGREVDPVTGKTCLRLTDTGWLGGIDPSRAVAGKVFSTPDQLGIGVDRVPSDQVTAMDRALAAARAARKAVPRRKRIVRSDKFWDDLPGTGLDA</sequence>
<dbReference type="Pfam" id="PF01129">
    <property type="entry name" value="ART"/>
    <property type="match status" value="1"/>
</dbReference>
<evidence type="ECO:0000313" key="8">
    <source>
        <dbReference type="Proteomes" id="UP000887023"/>
    </source>
</evidence>
<keyword evidence="8" id="KW-1185">Reference proteome</keyword>
<dbReference type="EC" id="2.4.2.31" evidence="2"/>
<dbReference type="EMBL" id="CP079105">
    <property type="protein sequence ID" value="QXQ15306.1"/>
    <property type="molecule type" value="Genomic_DNA"/>
</dbReference>
<keyword evidence="4" id="KW-0808">Transferase</keyword>
<comment type="catalytic activity">
    <reaction evidence="6">
        <text>L-arginyl-[protein] + NAD(+) = N(omega)-(ADP-D-ribosyl)-L-arginyl-[protein] + nicotinamide + H(+)</text>
        <dbReference type="Rhea" id="RHEA:19149"/>
        <dbReference type="Rhea" id="RHEA-COMP:10532"/>
        <dbReference type="Rhea" id="RHEA-COMP:15087"/>
        <dbReference type="ChEBI" id="CHEBI:15378"/>
        <dbReference type="ChEBI" id="CHEBI:17154"/>
        <dbReference type="ChEBI" id="CHEBI:29965"/>
        <dbReference type="ChEBI" id="CHEBI:57540"/>
        <dbReference type="ChEBI" id="CHEBI:142554"/>
        <dbReference type="EC" id="2.4.2.31"/>
    </reaction>
</comment>
<dbReference type="RefSeq" id="WP_066467876.1">
    <property type="nucleotide sequence ID" value="NZ_CBCRUZ010000001.1"/>
</dbReference>
<gene>
    <name evidence="7" type="ORF">KV203_08335</name>
</gene>
<keyword evidence="3" id="KW-0328">Glycosyltransferase</keyword>
<accession>A0ABX8SDC3</accession>
<evidence type="ECO:0000256" key="3">
    <source>
        <dbReference type="ARBA" id="ARBA00022676"/>
    </source>
</evidence>
<evidence type="ECO:0000256" key="4">
    <source>
        <dbReference type="ARBA" id="ARBA00022679"/>
    </source>
</evidence>
<dbReference type="SUPFAM" id="SSF56399">
    <property type="entry name" value="ADP-ribosylation"/>
    <property type="match status" value="1"/>
</dbReference>
<evidence type="ECO:0000256" key="5">
    <source>
        <dbReference type="ARBA" id="ARBA00022695"/>
    </source>
</evidence>
<protein>
    <recommendedName>
        <fullName evidence="2">NAD(+)--protein-arginine ADP-ribosyltransferase</fullName>
        <ecNumber evidence="2">2.4.2.31</ecNumber>
    </recommendedName>
</protein>
<dbReference type="PROSITE" id="PS51996">
    <property type="entry name" value="TR_MART"/>
    <property type="match status" value="1"/>
</dbReference>
<dbReference type="Proteomes" id="UP000887023">
    <property type="component" value="Chromosome"/>
</dbReference>
<dbReference type="Gene3D" id="3.90.176.10">
    <property type="entry name" value="Toxin ADP-ribosyltransferase, Chain A, domain 1"/>
    <property type="match status" value="1"/>
</dbReference>
<name>A0ABX8SDC3_9ACTN</name>
<dbReference type="InterPro" id="IPR000768">
    <property type="entry name" value="ART"/>
</dbReference>
<proteinExistence type="inferred from homology"/>
<reference evidence="7" key="1">
    <citation type="submission" date="2021-07" db="EMBL/GenBank/DDBJ databases">
        <title>Candidatus Kaistella beijingensis sp. nov. isolated from a municipal wastewater treatment plant is involved in sludge foaming.</title>
        <authorList>
            <person name="Song Y."/>
            <person name="Liu S.-J."/>
        </authorList>
    </citation>
    <scope>NUCLEOTIDE SEQUENCE</scope>
    <source>
        <strain evidence="7">DSM 43998</strain>
    </source>
</reference>
<comment type="similarity">
    <text evidence="1">Belongs to the Arg-specific ADP-ribosyltransferase family.</text>
</comment>
<evidence type="ECO:0000256" key="2">
    <source>
        <dbReference type="ARBA" id="ARBA00012031"/>
    </source>
</evidence>
<keyword evidence="5" id="KW-0548">Nucleotidyltransferase</keyword>
<evidence type="ECO:0000256" key="1">
    <source>
        <dbReference type="ARBA" id="ARBA00009558"/>
    </source>
</evidence>
<organism evidence="7 8">
    <name type="scientific">Skermania pinensis</name>
    <dbReference type="NCBI Taxonomy" id="39122"/>
    <lineage>
        <taxon>Bacteria</taxon>
        <taxon>Bacillati</taxon>
        <taxon>Actinomycetota</taxon>
        <taxon>Actinomycetes</taxon>
        <taxon>Mycobacteriales</taxon>
        <taxon>Gordoniaceae</taxon>
        <taxon>Skermania</taxon>
    </lineage>
</organism>
<evidence type="ECO:0000256" key="6">
    <source>
        <dbReference type="ARBA" id="ARBA00047597"/>
    </source>
</evidence>